<dbReference type="EnsemblPlants" id="MELO3C024860.2.1">
    <property type="protein sequence ID" value="MELO3C024860.2.1"/>
    <property type="gene ID" value="MELO3C024860.2"/>
</dbReference>
<protein>
    <submittedName>
        <fullName evidence="1">Uncharacterized protein</fullName>
    </submittedName>
</protein>
<name>A0A9I9DWC6_CUCME</name>
<evidence type="ECO:0000313" key="1">
    <source>
        <dbReference type="EnsemblPlants" id="MELO3C024860.2.1"/>
    </source>
</evidence>
<proteinExistence type="predicted"/>
<sequence length="77" mass="8997">MGFLTMKGDRRWGKATNREEFGWGFSMVKVEGVFDGEGRLMVKDNSRWKNVERRLNVEGDHWGRTLKDVEEVHGQRG</sequence>
<reference evidence="1" key="1">
    <citation type="submission" date="2023-03" db="UniProtKB">
        <authorList>
            <consortium name="EnsemblPlants"/>
        </authorList>
    </citation>
    <scope>IDENTIFICATION</scope>
</reference>
<dbReference type="Gramene" id="MELO3C024860.2.1">
    <property type="protein sequence ID" value="MELO3C024860.2.1"/>
    <property type="gene ID" value="MELO3C024860.2"/>
</dbReference>
<organism evidence="1">
    <name type="scientific">Cucumis melo</name>
    <name type="common">Muskmelon</name>
    <dbReference type="NCBI Taxonomy" id="3656"/>
    <lineage>
        <taxon>Eukaryota</taxon>
        <taxon>Viridiplantae</taxon>
        <taxon>Streptophyta</taxon>
        <taxon>Embryophyta</taxon>
        <taxon>Tracheophyta</taxon>
        <taxon>Spermatophyta</taxon>
        <taxon>Magnoliopsida</taxon>
        <taxon>eudicotyledons</taxon>
        <taxon>Gunneridae</taxon>
        <taxon>Pentapetalae</taxon>
        <taxon>rosids</taxon>
        <taxon>fabids</taxon>
        <taxon>Cucurbitales</taxon>
        <taxon>Cucurbitaceae</taxon>
        <taxon>Benincaseae</taxon>
        <taxon>Cucumis</taxon>
    </lineage>
</organism>
<dbReference type="AlphaFoldDB" id="A0A9I9DWC6"/>
<accession>A0A9I9DWC6</accession>